<dbReference type="Proteomes" id="UP000323621">
    <property type="component" value="Unassembled WGS sequence"/>
</dbReference>
<comment type="caution">
    <text evidence="2">The sequence shown here is derived from an EMBL/GenBank/DDBJ whole genome shotgun (WGS) entry which is preliminary data.</text>
</comment>
<dbReference type="RefSeq" id="WP_148380189.1">
    <property type="nucleotide sequence ID" value="NZ_VSKN01000001.1"/>
</dbReference>
<dbReference type="NCBIfam" id="TIGR01764">
    <property type="entry name" value="excise"/>
    <property type="match status" value="1"/>
</dbReference>
<reference evidence="2 3" key="1">
    <citation type="submission" date="2019-08" db="EMBL/GenBank/DDBJ databases">
        <title>Genomes of Antarctic Bizionia species.</title>
        <authorList>
            <person name="Bowman J.P."/>
        </authorList>
    </citation>
    <scope>NUCLEOTIDE SEQUENCE [LARGE SCALE GENOMIC DNA]</scope>
    <source>
        <strain evidence="2 3">IC164</strain>
    </source>
</reference>
<proteinExistence type="predicted"/>
<protein>
    <submittedName>
        <fullName evidence="2">Helix-turn-helix domain-containing protein</fullName>
    </submittedName>
</protein>
<feature type="domain" description="Helix-turn-helix" evidence="1">
    <location>
        <begin position="38"/>
        <end position="87"/>
    </location>
</feature>
<keyword evidence="3" id="KW-1185">Reference proteome</keyword>
<evidence type="ECO:0000259" key="1">
    <source>
        <dbReference type="Pfam" id="PF12728"/>
    </source>
</evidence>
<gene>
    <name evidence="2" type="ORF">ES677_01270</name>
</gene>
<dbReference type="InterPro" id="IPR041657">
    <property type="entry name" value="HTH_17"/>
</dbReference>
<dbReference type="Pfam" id="PF12728">
    <property type="entry name" value="HTH_17"/>
    <property type="match status" value="1"/>
</dbReference>
<sequence>MSEKVFILTEGLLDQLVEKLTIKIVNESQNQKSDSEELLGMNEASQLIKLTKPTLYGLVHRKKIPFCKKGKKLYFYKSELLEWINSGRASTKKDLEERANAYILKNSNF</sequence>
<dbReference type="InterPro" id="IPR010093">
    <property type="entry name" value="SinI_DNA-bd"/>
</dbReference>
<organism evidence="2 3">
    <name type="scientific">Bizionia gelidisalsuginis</name>
    <dbReference type="NCBI Taxonomy" id="291188"/>
    <lineage>
        <taxon>Bacteria</taxon>
        <taxon>Pseudomonadati</taxon>
        <taxon>Bacteroidota</taxon>
        <taxon>Flavobacteriia</taxon>
        <taxon>Flavobacteriales</taxon>
        <taxon>Flavobacteriaceae</taxon>
        <taxon>Bizionia</taxon>
    </lineage>
</organism>
<accession>A0ABY3MEK4</accession>
<evidence type="ECO:0000313" key="3">
    <source>
        <dbReference type="Proteomes" id="UP000323621"/>
    </source>
</evidence>
<name>A0ABY3MEK4_9FLAO</name>
<dbReference type="EMBL" id="VSKN01000001">
    <property type="protein sequence ID" value="TYC18037.1"/>
    <property type="molecule type" value="Genomic_DNA"/>
</dbReference>
<evidence type="ECO:0000313" key="2">
    <source>
        <dbReference type="EMBL" id="TYC18037.1"/>
    </source>
</evidence>